<keyword evidence="2" id="KW-0732">Signal</keyword>
<dbReference type="Proteomes" id="UP000001517">
    <property type="component" value="Chromosome"/>
</dbReference>
<evidence type="ECO:0000256" key="2">
    <source>
        <dbReference type="ARBA" id="ARBA00022729"/>
    </source>
</evidence>
<accession>A0AA36JXZ4</accession>
<dbReference type="AlphaFoldDB" id="A0AA36JXZ4"/>
<dbReference type="PROSITE" id="PS51257">
    <property type="entry name" value="PROKAR_LIPOPROTEIN"/>
    <property type="match status" value="1"/>
</dbReference>
<evidence type="ECO:0000313" key="7">
    <source>
        <dbReference type="Proteomes" id="UP000001517"/>
    </source>
</evidence>
<dbReference type="InterPro" id="IPR051398">
    <property type="entry name" value="Polysacch_Deacetylase"/>
</dbReference>
<dbReference type="KEGG" id="sga:GALLO_1242"/>
<evidence type="ECO:0000256" key="1">
    <source>
        <dbReference type="ARBA" id="ARBA00004613"/>
    </source>
</evidence>
<evidence type="ECO:0000256" key="4">
    <source>
        <dbReference type="SAM" id="Phobius"/>
    </source>
</evidence>
<dbReference type="EMBL" id="FN597254">
    <property type="protein sequence ID" value="CBI13734.1"/>
    <property type="molecule type" value="Genomic_DNA"/>
</dbReference>
<dbReference type="GO" id="GO:0016810">
    <property type="term" value="F:hydrolase activity, acting on carbon-nitrogen (but not peptide) bonds"/>
    <property type="evidence" value="ECO:0007669"/>
    <property type="project" value="InterPro"/>
</dbReference>
<dbReference type="GO" id="GO:0005975">
    <property type="term" value="P:carbohydrate metabolic process"/>
    <property type="evidence" value="ECO:0007669"/>
    <property type="project" value="InterPro"/>
</dbReference>
<feature type="domain" description="NodB homology" evidence="5">
    <location>
        <begin position="166"/>
        <end position="323"/>
    </location>
</feature>
<protein>
    <submittedName>
        <fullName evidence="6">Hypothetical polysaccharide deacetylase</fullName>
    </submittedName>
</protein>
<dbReference type="InterPro" id="IPR011330">
    <property type="entry name" value="Glyco_hydro/deAcase_b/a-brl"/>
</dbReference>
<sequence length="323" mass="35511">MRRSLNIMEKRRQHQKHSNKPLAIINIILLIACIVASVFLFIALKENNFIFSTTKTEQVSSSSASHTNTTTTSSASTVTSDSSSANTNENEVNWVKQDSNVSVPILMYHAIHVMAAEEASNANLIVDPTTFESHIQRLSEEGYYFLTPEEAYKVLTENVLPNGNSKIVWLTFDDSLWDFYDNAYPILQKYGAKATNNVITSTVGNSGNLSLDEMLEMKANGMSFQDHTVTHPDLSASDDATQTSEMEDSKNYLDTNLNQDTIAIAYPAGRYSDTTLQIAANLNYKLGLTTNEGIASASDGLLSLDRVRILPTTTADSLIASIS</sequence>
<evidence type="ECO:0000313" key="6">
    <source>
        <dbReference type="EMBL" id="CBI13734.1"/>
    </source>
</evidence>
<dbReference type="PANTHER" id="PTHR34216">
    <property type="match status" value="1"/>
</dbReference>
<dbReference type="CDD" id="cd10918">
    <property type="entry name" value="CE4_NodB_like_5s_6s"/>
    <property type="match status" value="1"/>
</dbReference>
<dbReference type="Gene3D" id="3.20.20.370">
    <property type="entry name" value="Glycoside hydrolase/deacetylase"/>
    <property type="match status" value="1"/>
</dbReference>
<evidence type="ECO:0000256" key="3">
    <source>
        <dbReference type="SAM" id="MobiDB-lite"/>
    </source>
</evidence>
<dbReference type="PANTHER" id="PTHR34216:SF3">
    <property type="entry name" value="POLY-BETA-1,6-N-ACETYL-D-GLUCOSAMINE N-DEACETYLASE"/>
    <property type="match status" value="1"/>
</dbReference>
<reference evidence="6 7" key="1">
    <citation type="journal article" date="2010" name="J. Bacteriol.">
        <title>Genome sequence of Streptococcus gallolyticus: insights into its adaptation to the bovine rumen and its ability to cause endocarditis.</title>
        <authorList>
            <person name="Rusniok C."/>
            <person name="Couve E."/>
            <person name="Da Cunha V."/>
            <person name="El Gana R."/>
            <person name="Zidane N."/>
            <person name="Bouchier C."/>
            <person name="Poyart C."/>
            <person name="Leclercq R."/>
            <person name="Trieu-Cuot P."/>
            <person name="Glaser P."/>
        </authorList>
    </citation>
    <scope>NUCLEOTIDE SEQUENCE [LARGE SCALE GENOMIC DNA]</scope>
    <source>
        <strain evidence="6 7">UCN34</strain>
    </source>
</reference>
<feature type="region of interest" description="Disordered" evidence="3">
    <location>
        <begin position="60"/>
        <end position="91"/>
    </location>
</feature>
<dbReference type="Pfam" id="PF01522">
    <property type="entry name" value="Polysacc_deac_1"/>
    <property type="match status" value="1"/>
</dbReference>
<evidence type="ECO:0000259" key="5">
    <source>
        <dbReference type="PROSITE" id="PS51677"/>
    </source>
</evidence>
<feature type="transmembrane region" description="Helical" evidence="4">
    <location>
        <begin position="21"/>
        <end position="44"/>
    </location>
</feature>
<dbReference type="GO" id="GO:0005576">
    <property type="term" value="C:extracellular region"/>
    <property type="evidence" value="ECO:0007669"/>
    <property type="project" value="UniProtKB-SubCell"/>
</dbReference>
<keyword evidence="4" id="KW-0812">Transmembrane</keyword>
<comment type="subcellular location">
    <subcellularLocation>
        <location evidence="1">Secreted</location>
    </subcellularLocation>
</comment>
<feature type="compositionally biased region" description="Low complexity" evidence="3">
    <location>
        <begin position="60"/>
        <end position="88"/>
    </location>
</feature>
<keyword evidence="4" id="KW-1133">Transmembrane helix</keyword>
<organism evidence="6 7">
    <name type="scientific">Streptococcus gallolyticus (strain UCN34)</name>
    <dbReference type="NCBI Taxonomy" id="637909"/>
    <lineage>
        <taxon>Bacteria</taxon>
        <taxon>Bacillati</taxon>
        <taxon>Bacillota</taxon>
        <taxon>Bacilli</taxon>
        <taxon>Lactobacillales</taxon>
        <taxon>Streptococcaceae</taxon>
        <taxon>Streptococcus</taxon>
    </lineage>
</organism>
<gene>
    <name evidence="6" type="ordered locus">GALLO_1242</name>
</gene>
<dbReference type="InterPro" id="IPR002509">
    <property type="entry name" value="NODB_dom"/>
</dbReference>
<dbReference type="SUPFAM" id="SSF88713">
    <property type="entry name" value="Glycoside hydrolase/deacetylase"/>
    <property type="match status" value="1"/>
</dbReference>
<keyword evidence="4" id="KW-0472">Membrane</keyword>
<dbReference type="PROSITE" id="PS51677">
    <property type="entry name" value="NODB"/>
    <property type="match status" value="1"/>
</dbReference>
<proteinExistence type="predicted"/>
<name>A0AA36JXZ4_STRG3</name>